<dbReference type="PANTHER" id="PTHR47611">
    <property type="entry name" value="HAT DIMERISATION DOMAIN, C-TERMINAL"/>
    <property type="match status" value="1"/>
</dbReference>
<sequence length="116" mass="13351">CNDKDDRSMHLVCDSFVSEFITPSDIDQLNRELDVYLLEVASEEADILTYWKTSHNKWPKLAELAKQVLLAQASSASCERLFSRCKQFVTPERNRMALEAVTMSVLVDAWLKFFSD</sequence>
<keyword evidence="3" id="KW-1185">Reference proteome</keyword>
<gene>
    <name evidence="2" type="ORF">EC973_007884</name>
</gene>
<feature type="domain" description="HAT C-terminal dimerisation" evidence="1">
    <location>
        <begin position="32"/>
        <end position="111"/>
    </location>
</feature>
<protein>
    <recommendedName>
        <fullName evidence="1">HAT C-terminal dimerisation domain-containing protein</fullName>
    </recommendedName>
</protein>
<name>A0A8H7BN69_9FUNG</name>
<organism evidence="2 3">
    <name type="scientific">Apophysomyces ossiformis</name>
    <dbReference type="NCBI Taxonomy" id="679940"/>
    <lineage>
        <taxon>Eukaryota</taxon>
        <taxon>Fungi</taxon>
        <taxon>Fungi incertae sedis</taxon>
        <taxon>Mucoromycota</taxon>
        <taxon>Mucoromycotina</taxon>
        <taxon>Mucoromycetes</taxon>
        <taxon>Mucorales</taxon>
        <taxon>Mucorineae</taxon>
        <taxon>Mucoraceae</taxon>
        <taxon>Apophysomyces</taxon>
    </lineage>
</organism>
<dbReference type="SUPFAM" id="SSF53098">
    <property type="entry name" value="Ribonuclease H-like"/>
    <property type="match status" value="1"/>
</dbReference>
<proteinExistence type="predicted"/>
<comment type="caution">
    <text evidence="2">The sequence shown here is derived from an EMBL/GenBank/DDBJ whole genome shotgun (WGS) entry which is preliminary data.</text>
</comment>
<accession>A0A8H7BN69</accession>
<feature type="non-terminal residue" evidence="2">
    <location>
        <position position="1"/>
    </location>
</feature>
<dbReference type="InterPro" id="IPR008906">
    <property type="entry name" value="HATC_C_dom"/>
</dbReference>
<dbReference type="Pfam" id="PF05699">
    <property type="entry name" value="Dimer_Tnp_hAT"/>
    <property type="match status" value="1"/>
</dbReference>
<reference evidence="2" key="1">
    <citation type="submission" date="2020-01" db="EMBL/GenBank/DDBJ databases">
        <title>Genome Sequencing of Three Apophysomyces-Like Fungal Strains Confirms a Novel Fungal Genus in the Mucoromycota with divergent Burkholderia-like Endosymbiotic Bacteria.</title>
        <authorList>
            <person name="Stajich J.E."/>
            <person name="Macias A.M."/>
            <person name="Carter-House D."/>
            <person name="Lovett B."/>
            <person name="Kasson L.R."/>
            <person name="Berry K."/>
            <person name="Grigoriev I."/>
            <person name="Chang Y."/>
            <person name="Spatafora J."/>
            <person name="Kasson M.T."/>
        </authorList>
    </citation>
    <scope>NUCLEOTIDE SEQUENCE</scope>
    <source>
        <strain evidence="2">NRRL A-21654</strain>
    </source>
</reference>
<dbReference type="AlphaFoldDB" id="A0A8H7BN69"/>
<dbReference type="PANTHER" id="PTHR47611:SF1">
    <property type="entry name" value="CCHC-TYPE DOMAIN-CONTAINING PROTEIN"/>
    <property type="match status" value="1"/>
</dbReference>
<dbReference type="EMBL" id="JABAYA010000613">
    <property type="protein sequence ID" value="KAF7720517.1"/>
    <property type="molecule type" value="Genomic_DNA"/>
</dbReference>
<evidence type="ECO:0000259" key="1">
    <source>
        <dbReference type="Pfam" id="PF05699"/>
    </source>
</evidence>
<dbReference type="InterPro" id="IPR012337">
    <property type="entry name" value="RNaseH-like_sf"/>
</dbReference>
<evidence type="ECO:0000313" key="3">
    <source>
        <dbReference type="Proteomes" id="UP000605846"/>
    </source>
</evidence>
<dbReference type="GO" id="GO:0046983">
    <property type="term" value="F:protein dimerization activity"/>
    <property type="evidence" value="ECO:0007669"/>
    <property type="project" value="InterPro"/>
</dbReference>
<evidence type="ECO:0000313" key="2">
    <source>
        <dbReference type="EMBL" id="KAF7720517.1"/>
    </source>
</evidence>
<dbReference type="Proteomes" id="UP000605846">
    <property type="component" value="Unassembled WGS sequence"/>
</dbReference>
<dbReference type="OrthoDB" id="2284502at2759"/>